<comment type="caution">
    <text evidence="1">The sequence shown here is derived from an EMBL/GenBank/DDBJ whole genome shotgun (WGS) entry which is preliminary data.</text>
</comment>
<dbReference type="AlphaFoldDB" id="A0AAE0Y9T9"/>
<organism evidence="1 2">
    <name type="scientific">Elysia crispata</name>
    <name type="common">lettuce slug</name>
    <dbReference type="NCBI Taxonomy" id="231223"/>
    <lineage>
        <taxon>Eukaryota</taxon>
        <taxon>Metazoa</taxon>
        <taxon>Spiralia</taxon>
        <taxon>Lophotrochozoa</taxon>
        <taxon>Mollusca</taxon>
        <taxon>Gastropoda</taxon>
        <taxon>Heterobranchia</taxon>
        <taxon>Euthyneura</taxon>
        <taxon>Panpulmonata</taxon>
        <taxon>Sacoglossa</taxon>
        <taxon>Placobranchoidea</taxon>
        <taxon>Plakobranchidae</taxon>
        <taxon>Elysia</taxon>
    </lineage>
</organism>
<dbReference type="Proteomes" id="UP001283361">
    <property type="component" value="Unassembled WGS sequence"/>
</dbReference>
<accession>A0AAE0Y9T9</accession>
<sequence>MPHFAASETHLRSLPALSLGRSLLLEHVGGYLSNWLASTSRSTPLFGVSKSVIVLTVRLSSNSPTQTRPEFKDQSNTLNLVRKEASSFESLTSPLW</sequence>
<keyword evidence="2" id="KW-1185">Reference proteome</keyword>
<protein>
    <submittedName>
        <fullName evidence="1">Uncharacterized protein</fullName>
    </submittedName>
</protein>
<reference evidence="1" key="1">
    <citation type="journal article" date="2023" name="G3 (Bethesda)">
        <title>A reference genome for the long-term kleptoplast-retaining sea slug Elysia crispata morphotype clarki.</title>
        <authorList>
            <person name="Eastman K.E."/>
            <person name="Pendleton A.L."/>
            <person name="Shaikh M.A."/>
            <person name="Suttiyut T."/>
            <person name="Ogas R."/>
            <person name="Tomko P."/>
            <person name="Gavelis G."/>
            <person name="Widhalm J.R."/>
            <person name="Wisecaver J.H."/>
        </authorList>
    </citation>
    <scope>NUCLEOTIDE SEQUENCE</scope>
    <source>
        <strain evidence="1">ECLA1</strain>
    </source>
</reference>
<proteinExistence type="predicted"/>
<evidence type="ECO:0000313" key="2">
    <source>
        <dbReference type="Proteomes" id="UP001283361"/>
    </source>
</evidence>
<dbReference type="EMBL" id="JAWDGP010006613">
    <property type="protein sequence ID" value="KAK3737841.1"/>
    <property type="molecule type" value="Genomic_DNA"/>
</dbReference>
<gene>
    <name evidence="1" type="ORF">RRG08_063247</name>
</gene>
<name>A0AAE0Y9T9_9GAST</name>
<evidence type="ECO:0000313" key="1">
    <source>
        <dbReference type="EMBL" id="KAK3737841.1"/>
    </source>
</evidence>